<feature type="region of interest" description="Disordered" evidence="7">
    <location>
        <begin position="811"/>
        <end position="832"/>
    </location>
</feature>
<dbReference type="NCBIfam" id="TIGR01484">
    <property type="entry name" value="HAD-SF-IIB"/>
    <property type="match status" value="1"/>
</dbReference>
<dbReference type="Gene3D" id="3.30.70.1020">
    <property type="entry name" value="Trehalose-6-phosphate phosphatase related protein, domain 2"/>
    <property type="match status" value="1"/>
</dbReference>
<dbReference type="FunFam" id="3.40.50.2000:FF:000010">
    <property type="entry name" value="Alpha,alpha-trehalose-phosphate synthase"/>
    <property type="match status" value="1"/>
</dbReference>
<keyword evidence="5" id="KW-0346">Stress response</keyword>
<dbReference type="FunFam" id="3.40.50.2000:FF:000079">
    <property type="entry name" value="Trehalose-6-phosphate synthase 8"/>
    <property type="match status" value="1"/>
</dbReference>
<dbReference type="NCBIfam" id="TIGR00685">
    <property type="entry name" value="T6PP"/>
    <property type="match status" value="1"/>
</dbReference>
<keyword evidence="9" id="KW-1185">Reference proteome</keyword>
<dbReference type="InterPro" id="IPR023214">
    <property type="entry name" value="HAD_sf"/>
</dbReference>
<dbReference type="FunFam" id="3.30.70.1020:FF:000002">
    <property type="entry name" value="Trehalose-6-phosphate synthase 2"/>
    <property type="match status" value="1"/>
</dbReference>
<comment type="similarity">
    <text evidence="2">In the C-terminal section; belongs to the trehalose phosphatase family.</text>
</comment>
<evidence type="ECO:0000256" key="6">
    <source>
        <dbReference type="ARBA" id="ARBA00030356"/>
    </source>
</evidence>
<evidence type="ECO:0000256" key="5">
    <source>
        <dbReference type="ARBA" id="ARBA00023016"/>
    </source>
</evidence>
<dbReference type="STRING" id="4537.A0A0E0LVE1"/>
<proteinExistence type="inferred from homology"/>
<dbReference type="Gramene" id="OPUNC08G14420.1">
    <property type="protein sequence ID" value="OPUNC08G14420.1"/>
    <property type="gene ID" value="OPUNC08G14420"/>
</dbReference>
<dbReference type="Gene3D" id="3.40.50.2000">
    <property type="entry name" value="Glycogen Phosphorylase B"/>
    <property type="match status" value="2"/>
</dbReference>
<dbReference type="FunFam" id="3.40.50.1000:FF:000054">
    <property type="entry name" value="alpha,alpha-trehalose-phosphate synthase [UDP-forming] 6"/>
    <property type="match status" value="1"/>
</dbReference>
<dbReference type="GO" id="GO:0005992">
    <property type="term" value="P:trehalose biosynthetic process"/>
    <property type="evidence" value="ECO:0007669"/>
    <property type="project" value="InterPro"/>
</dbReference>
<dbReference type="SUPFAM" id="SSF53756">
    <property type="entry name" value="UDP-Glycosyltransferase/glycogen phosphorylase"/>
    <property type="match status" value="1"/>
</dbReference>
<organism evidence="8">
    <name type="scientific">Oryza punctata</name>
    <name type="common">Red rice</name>
    <dbReference type="NCBI Taxonomy" id="4537"/>
    <lineage>
        <taxon>Eukaryota</taxon>
        <taxon>Viridiplantae</taxon>
        <taxon>Streptophyta</taxon>
        <taxon>Embryophyta</taxon>
        <taxon>Tracheophyta</taxon>
        <taxon>Spermatophyta</taxon>
        <taxon>Magnoliopsida</taxon>
        <taxon>Liliopsida</taxon>
        <taxon>Poales</taxon>
        <taxon>Poaceae</taxon>
        <taxon>BOP clade</taxon>
        <taxon>Oryzoideae</taxon>
        <taxon>Oryzeae</taxon>
        <taxon>Oryzinae</taxon>
        <taxon>Oryza</taxon>
    </lineage>
</organism>
<evidence type="ECO:0000256" key="1">
    <source>
        <dbReference type="ARBA" id="ARBA00005409"/>
    </source>
</evidence>
<dbReference type="Pfam" id="PF00982">
    <property type="entry name" value="Glyco_transf_20"/>
    <property type="match status" value="1"/>
</dbReference>
<dbReference type="PANTHER" id="PTHR10788:SF24">
    <property type="entry name" value="TREHALOSE 6-PHOSPHATE PHOSPHATASE"/>
    <property type="match status" value="1"/>
</dbReference>
<dbReference type="InterPro" id="IPR036412">
    <property type="entry name" value="HAD-like_sf"/>
</dbReference>
<dbReference type="SUPFAM" id="SSF56784">
    <property type="entry name" value="HAD-like"/>
    <property type="match status" value="1"/>
</dbReference>
<keyword evidence="4" id="KW-0808">Transferase</keyword>
<evidence type="ECO:0000256" key="4">
    <source>
        <dbReference type="ARBA" id="ARBA00022679"/>
    </source>
</evidence>
<accession>A0A0E0LVE1</accession>
<feature type="compositionally biased region" description="Pro residues" evidence="7">
    <location>
        <begin position="14"/>
        <end position="26"/>
    </location>
</feature>
<dbReference type="CDD" id="cd03788">
    <property type="entry name" value="GT20_TPS"/>
    <property type="match status" value="1"/>
</dbReference>
<sequence length="832" mass="92310">MPSLPNSGDEGGAPPSPSPSPPPPPGAHRVVVAHRLPLRADPNPDAPHGFDFTLDPHALPLQLSHGVPRPVVFVGVLPSAVAESVQASDELAADLLARFSCYPVFLPAKLHADFYDGFCKHYMWPHLHYLLPLAPSYGSGGGLPFNGDLYRAFLTVNTHFADRVFELLNPDEDLVFVHDYHLWAFPTFLRHKSPRARIGFFLHSPFPSSELFRAIPVREDLLRALLNADLVGFHTFDYARHFLSSCSRVLGLSNRSRRGYIGIEYFGRTVVVKILSVGIDMGQLRAVLPLLETVAKANEIADKYRGRQLMLGVDDMDLFKGIGLKLLAMEKLLESRADLRGQVVLVQINNPARSLGRDVDEVRAEVLAIRDRINARFGWAGYEPVVVIDGAMPMHDKVAFYTSADICIVNAVRDGLNRIPYFYTVCRQEGPVPTAPAGKPRQSAIIVSEFVGCSPSLSGAIRVNPWNVDDVADAMNTALKMSDGEKQLRQEKHYRYVSTHDVVYWAQSFDQDLQKACKDNSSMVILNFGLGMGFRVVALGPSFKKLSPELINQAYRQTGNRLILLDYDGTVMPQELINKAPSEEVIRTLNELCSDPTNTVFVVSGRGKDELAEWFAPCDEKLGISAEHGYFTRWSRDSPWESCKLETHFNWKNIAGPVMKHYSDATDGSYIEVKETSLVWHYEEADPDFGSCQAKELQDHLQNVLANEPVFVKSGHQIVEVNPQGVGKGVAVRNLISTMGNRGSLPDFIFCVGDDRSDEDMFEAMSSPSRAFPETAEIFPCTVGNKPSLAKYYLDDPSDVLKMLQGLTVPPTQQQPAASRPPVSFENSLLDD</sequence>
<dbReference type="GO" id="GO:0005829">
    <property type="term" value="C:cytosol"/>
    <property type="evidence" value="ECO:0007669"/>
    <property type="project" value="TreeGrafter"/>
</dbReference>
<dbReference type="PANTHER" id="PTHR10788">
    <property type="entry name" value="TREHALOSE-6-PHOSPHATE SYNTHASE"/>
    <property type="match status" value="1"/>
</dbReference>
<dbReference type="Proteomes" id="UP000026962">
    <property type="component" value="Chromosome 8"/>
</dbReference>
<dbReference type="Pfam" id="PF02358">
    <property type="entry name" value="Trehalose_PPase"/>
    <property type="match status" value="1"/>
</dbReference>
<dbReference type="CDD" id="cd01627">
    <property type="entry name" value="HAD_TPP"/>
    <property type="match status" value="1"/>
</dbReference>
<dbReference type="AlphaFoldDB" id="A0A0E0LVE1"/>
<comment type="similarity">
    <text evidence="1">In the N-terminal section; belongs to the glycosyltransferase 20 family.</text>
</comment>
<dbReference type="Gene3D" id="3.40.50.1000">
    <property type="entry name" value="HAD superfamily/HAD-like"/>
    <property type="match status" value="1"/>
</dbReference>
<dbReference type="eggNOG" id="KOG1050">
    <property type="taxonomic scope" value="Eukaryota"/>
</dbReference>
<evidence type="ECO:0000256" key="3">
    <source>
        <dbReference type="ARBA" id="ARBA00022676"/>
    </source>
</evidence>
<evidence type="ECO:0000256" key="7">
    <source>
        <dbReference type="SAM" id="MobiDB-lite"/>
    </source>
</evidence>
<evidence type="ECO:0000256" key="2">
    <source>
        <dbReference type="ARBA" id="ARBA00006330"/>
    </source>
</evidence>
<feature type="region of interest" description="Disordered" evidence="7">
    <location>
        <begin position="1"/>
        <end position="27"/>
    </location>
</feature>
<dbReference type="GO" id="GO:0004805">
    <property type="term" value="F:trehalose-phosphatase activity"/>
    <property type="evidence" value="ECO:0007669"/>
    <property type="project" value="TreeGrafter"/>
</dbReference>
<dbReference type="GO" id="GO:0016757">
    <property type="term" value="F:glycosyltransferase activity"/>
    <property type="evidence" value="ECO:0007669"/>
    <property type="project" value="UniProtKB-KW"/>
</dbReference>
<dbReference type="HOGENOM" id="CLU_002351_3_1_1"/>
<keyword evidence="3" id="KW-0328">Glycosyltransferase</keyword>
<dbReference type="InterPro" id="IPR003337">
    <property type="entry name" value="Trehalose_PPase"/>
</dbReference>
<dbReference type="EnsemblPlants" id="OPUNC08G14420.1">
    <property type="protein sequence ID" value="OPUNC08G14420.1"/>
    <property type="gene ID" value="OPUNC08G14420"/>
</dbReference>
<reference evidence="8" key="2">
    <citation type="submission" date="2018-05" db="EMBL/GenBank/DDBJ databases">
        <title>OpunRS2 (Oryza punctata Reference Sequence Version 2).</title>
        <authorList>
            <person name="Zhang J."/>
            <person name="Kudrna D."/>
            <person name="Lee S."/>
            <person name="Talag J."/>
            <person name="Welchert J."/>
            <person name="Wing R.A."/>
        </authorList>
    </citation>
    <scope>NUCLEOTIDE SEQUENCE [LARGE SCALE GENOMIC DNA]</scope>
</reference>
<evidence type="ECO:0000313" key="8">
    <source>
        <dbReference type="EnsemblPlants" id="OPUNC08G14420.1"/>
    </source>
</evidence>
<reference evidence="8" key="1">
    <citation type="submission" date="2015-04" db="UniProtKB">
        <authorList>
            <consortium name="EnsemblPlants"/>
        </authorList>
    </citation>
    <scope>IDENTIFICATION</scope>
</reference>
<dbReference type="FunFam" id="3.40.50.1000:FF:000154">
    <property type="entry name" value="Trehalose-6-phosphate synthase 10"/>
    <property type="match status" value="1"/>
</dbReference>
<dbReference type="OMA" id="HDYHLFA"/>
<name>A0A0E0LVE1_ORYPU</name>
<protein>
    <recommendedName>
        <fullName evidence="6">Trehalose 6-phosphate phosphatase</fullName>
    </recommendedName>
</protein>
<evidence type="ECO:0000313" key="9">
    <source>
        <dbReference type="Proteomes" id="UP000026962"/>
    </source>
</evidence>
<dbReference type="InterPro" id="IPR006379">
    <property type="entry name" value="HAD-SF_hydro_IIB"/>
</dbReference>
<dbReference type="InterPro" id="IPR001830">
    <property type="entry name" value="Glyco_trans_20"/>
</dbReference>